<protein>
    <submittedName>
        <fullName evidence="1">Uncharacterized protein</fullName>
    </submittedName>
</protein>
<keyword evidence="2" id="KW-1185">Reference proteome</keyword>
<reference evidence="1 2" key="1">
    <citation type="journal article" date="2018" name="Front. Plant Sci.">
        <title>Red Clover (Trifolium pratense) and Zigzag Clover (T. medium) - A Picture of Genomic Similarities and Differences.</title>
        <authorList>
            <person name="Dluhosova J."/>
            <person name="Istvanek J."/>
            <person name="Nedelnik J."/>
            <person name="Repkova J."/>
        </authorList>
    </citation>
    <scope>NUCLEOTIDE SEQUENCE [LARGE SCALE GENOMIC DNA]</scope>
    <source>
        <strain evidence="2">cv. 10/8</strain>
        <tissue evidence="1">Leaf</tissue>
    </source>
</reference>
<name>A0A392U9X0_9FABA</name>
<comment type="caution">
    <text evidence="1">The sequence shown here is derived from an EMBL/GenBank/DDBJ whole genome shotgun (WGS) entry which is preliminary data.</text>
</comment>
<organism evidence="1 2">
    <name type="scientific">Trifolium medium</name>
    <dbReference type="NCBI Taxonomy" id="97028"/>
    <lineage>
        <taxon>Eukaryota</taxon>
        <taxon>Viridiplantae</taxon>
        <taxon>Streptophyta</taxon>
        <taxon>Embryophyta</taxon>
        <taxon>Tracheophyta</taxon>
        <taxon>Spermatophyta</taxon>
        <taxon>Magnoliopsida</taxon>
        <taxon>eudicotyledons</taxon>
        <taxon>Gunneridae</taxon>
        <taxon>Pentapetalae</taxon>
        <taxon>rosids</taxon>
        <taxon>fabids</taxon>
        <taxon>Fabales</taxon>
        <taxon>Fabaceae</taxon>
        <taxon>Papilionoideae</taxon>
        <taxon>50 kb inversion clade</taxon>
        <taxon>NPAAA clade</taxon>
        <taxon>Hologalegina</taxon>
        <taxon>IRL clade</taxon>
        <taxon>Trifolieae</taxon>
        <taxon>Trifolium</taxon>
    </lineage>
</organism>
<sequence length="66" mass="7258">MEGNQTTTISLSLMGVQHICDDGDHVLATLRLCGDSFELQLFISGFVEIGQTNEGGRWEEGRRGQC</sequence>
<evidence type="ECO:0000313" key="1">
    <source>
        <dbReference type="EMBL" id="MCI69838.1"/>
    </source>
</evidence>
<accession>A0A392U9X0</accession>
<proteinExistence type="predicted"/>
<dbReference type="Proteomes" id="UP000265520">
    <property type="component" value="Unassembled WGS sequence"/>
</dbReference>
<dbReference type="AlphaFoldDB" id="A0A392U9X0"/>
<dbReference type="EMBL" id="LXQA010764029">
    <property type="protein sequence ID" value="MCI69838.1"/>
    <property type="molecule type" value="Genomic_DNA"/>
</dbReference>
<evidence type="ECO:0000313" key="2">
    <source>
        <dbReference type="Proteomes" id="UP000265520"/>
    </source>
</evidence>